<sequence>MTKTALTLVVALALAGCASKPAPPAWKSNAADALKGYSDAYLKGNTSIAESEFARARSEIASTGRPDLVALAELVRCASRVASLEYDDCPGFAKLAQDATAGERAYADYLGGRWQGLDASLLPEQHQAVVRSSAGAATGVLAAIRDPLSRMVAAGALMQVGRIGPADIALATETASGQGWRRPLLMWLGVALERARAAGDTAEADRLQRRISLVTP</sequence>
<dbReference type="PROSITE" id="PS51257">
    <property type="entry name" value="PROKAR_LIPOPROTEIN"/>
    <property type="match status" value="1"/>
</dbReference>
<feature type="chain" id="PRO_5045955064" description="Lipoprotein" evidence="1">
    <location>
        <begin position="22"/>
        <end position="216"/>
    </location>
</feature>
<protein>
    <recommendedName>
        <fullName evidence="4">Lipoprotein</fullName>
    </recommendedName>
</protein>
<comment type="caution">
    <text evidence="2">The sequence shown here is derived from an EMBL/GenBank/DDBJ whole genome shotgun (WGS) entry which is preliminary data.</text>
</comment>
<evidence type="ECO:0000313" key="2">
    <source>
        <dbReference type="EMBL" id="MCC6072093.1"/>
    </source>
</evidence>
<name>A0ABS8IW43_9BURK</name>
<reference evidence="2 3" key="1">
    <citation type="submission" date="2021-11" db="EMBL/GenBank/DDBJ databases">
        <authorList>
            <person name="Huq M.A."/>
        </authorList>
    </citation>
    <scope>NUCLEOTIDE SEQUENCE [LARGE SCALE GENOMIC DNA]</scope>
    <source>
        <strain evidence="2 3">MAHUQ-52</strain>
    </source>
</reference>
<organism evidence="2 3">
    <name type="scientific">Massilia agrisoli</name>
    <dbReference type="NCBI Taxonomy" id="2892444"/>
    <lineage>
        <taxon>Bacteria</taxon>
        <taxon>Pseudomonadati</taxon>
        <taxon>Pseudomonadota</taxon>
        <taxon>Betaproteobacteria</taxon>
        <taxon>Burkholderiales</taxon>
        <taxon>Oxalobacteraceae</taxon>
        <taxon>Telluria group</taxon>
        <taxon>Massilia</taxon>
    </lineage>
</organism>
<dbReference type="Proteomes" id="UP001198701">
    <property type="component" value="Unassembled WGS sequence"/>
</dbReference>
<evidence type="ECO:0000313" key="3">
    <source>
        <dbReference type="Proteomes" id="UP001198701"/>
    </source>
</evidence>
<evidence type="ECO:0008006" key="4">
    <source>
        <dbReference type="Google" id="ProtNLM"/>
    </source>
</evidence>
<gene>
    <name evidence="2" type="ORF">LMJ30_14135</name>
</gene>
<proteinExistence type="predicted"/>
<evidence type="ECO:0000256" key="1">
    <source>
        <dbReference type="SAM" id="SignalP"/>
    </source>
</evidence>
<feature type="signal peptide" evidence="1">
    <location>
        <begin position="1"/>
        <end position="21"/>
    </location>
</feature>
<keyword evidence="1" id="KW-0732">Signal</keyword>
<keyword evidence="3" id="KW-1185">Reference proteome</keyword>
<dbReference type="RefSeq" id="WP_229432956.1">
    <property type="nucleotide sequence ID" value="NZ_JAJHPV010000013.1"/>
</dbReference>
<dbReference type="EMBL" id="JAJHPV010000013">
    <property type="protein sequence ID" value="MCC6072093.1"/>
    <property type="molecule type" value="Genomic_DNA"/>
</dbReference>
<accession>A0ABS8IW43</accession>